<evidence type="ECO:0008006" key="5">
    <source>
        <dbReference type="Google" id="ProtNLM"/>
    </source>
</evidence>
<keyword evidence="1" id="KW-0175">Coiled coil</keyword>
<protein>
    <recommendedName>
        <fullName evidence="5">SH3 domain-containing protein</fullName>
    </recommendedName>
</protein>
<evidence type="ECO:0000256" key="1">
    <source>
        <dbReference type="SAM" id="Coils"/>
    </source>
</evidence>
<feature type="coiled-coil region" evidence="1">
    <location>
        <begin position="5"/>
        <end position="42"/>
    </location>
</feature>
<dbReference type="Proteomes" id="UP000823775">
    <property type="component" value="Unassembled WGS sequence"/>
</dbReference>
<reference evidence="3 4" key="1">
    <citation type="journal article" date="2021" name="BMC Genomics">
        <title>Datura genome reveals duplications of psychoactive alkaloid biosynthetic genes and high mutation rate following tissue culture.</title>
        <authorList>
            <person name="Rajewski A."/>
            <person name="Carter-House D."/>
            <person name="Stajich J."/>
            <person name="Litt A."/>
        </authorList>
    </citation>
    <scope>NUCLEOTIDE SEQUENCE [LARGE SCALE GENOMIC DNA]</scope>
    <source>
        <strain evidence="3">AR-01</strain>
    </source>
</reference>
<dbReference type="EMBL" id="JACEIK010009198">
    <property type="protein sequence ID" value="MCE3052084.1"/>
    <property type="molecule type" value="Genomic_DNA"/>
</dbReference>
<evidence type="ECO:0000313" key="3">
    <source>
        <dbReference type="EMBL" id="MCE3052084.1"/>
    </source>
</evidence>
<keyword evidence="4" id="KW-1185">Reference proteome</keyword>
<organism evidence="3 4">
    <name type="scientific">Datura stramonium</name>
    <name type="common">Jimsonweed</name>
    <name type="synonym">Common thornapple</name>
    <dbReference type="NCBI Taxonomy" id="4076"/>
    <lineage>
        <taxon>Eukaryota</taxon>
        <taxon>Viridiplantae</taxon>
        <taxon>Streptophyta</taxon>
        <taxon>Embryophyta</taxon>
        <taxon>Tracheophyta</taxon>
        <taxon>Spermatophyta</taxon>
        <taxon>Magnoliopsida</taxon>
        <taxon>eudicotyledons</taxon>
        <taxon>Gunneridae</taxon>
        <taxon>Pentapetalae</taxon>
        <taxon>asterids</taxon>
        <taxon>lamiids</taxon>
        <taxon>Solanales</taxon>
        <taxon>Solanaceae</taxon>
        <taxon>Solanoideae</taxon>
        <taxon>Datureae</taxon>
        <taxon>Datura</taxon>
    </lineage>
</organism>
<comment type="caution">
    <text evidence="3">The sequence shown here is derived from an EMBL/GenBank/DDBJ whole genome shotgun (WGS) entry which is preliminary data.</text>
</comment>
<accession>A0ABS8WSF2</accession>
<evidence type="ECO:0000256" key="2">
    <source>
        <dbReference type="SAM" id="MobiDB-lite"/>
    </source>
</evidence>
<sequence length="241" mass="26723">MVTQLTKMEEKYSVLSSENKKLHERLERNRELEQDLVKVKTELEKSLLWIASSKFLTQPNKSKGPILKELGEGVDDQNKLTTISFLSSHEPFPLAKIRLQNHVSTIFSVQISKSLFQIPIESSSTPTSLSTVGAKDRSDLPDFNDSPSLLGPLLALEHEVESMPEGIVSGSFFLERIFPEEPDQTSPILALGDQIIVQSLTQMAQGWSKGKIIYMSDDPSSSNLSSPKWAPTPTWDGNPGA</sequence>
<feature type="region of interest" description="Disordered" evidence="2">
    <location>
        <begin position="218"/>
        <end position="241"/>
    </location>
</feature>
<feature type="compositionally biased region" description="Low complexity" evidence="2">
    <location>
        <begin position="218"/>
        <end position="227"/>
    </location>
</feature>
<name>A0ABS8WSF2_DATST</name>
<gene>
    <name evidence="3" type="ORF">HAX54_051529</name>
</gene>
<evidence type="ECO:0000313" key="4">
    <source>
        <dbReference type="Proteomes" id="UP000823775"/>
    </source>
</evidence>
<proteinExistence type="predicted"/>